<dbReference type="Gene3D" id="3.30.870.10">
    <property type="entry name" value="Endonuclease Chain A"/>
    <property type="match status" value="1"/>
</dbReference>
<proteinExistence type="predicted"/>
<dbReference type="GO" id="GO:0032049">
    <property type="term" value="P:cardiolipin biosynthetic process"/>
    <property type="evidence" value="ECO:0007669"/>
    <property type="project" value="UniProtKB-ARBA"/>
</dbReference>
<dbReference type="PROSITE" id="PS50035">
    <property type="entry name" value="PLD"/>
    <property type="match status" value="1"/>
</dbReference>
<feature type="domain" description="PLD phosphodiesterase" evidence="1">
    <location>
        <begin position="38"/>
        <end position="65"/>
    </location>
</feature>
<reference evidence="2 3" key="1">
    <citation type="submission" date="2015-09" db="EMBL/GenBank/DDBJ databases">
        <title>Genome announcement of multiple Pseudomonas syringae strains.</title>
        <authorList>
            <person name="Thakur S."/>
            <person name="Wang P.W."/>
            <person name="Gong Y."/>
            <person name="Weir B.S."/>
            <person name="Guttman D.S."/>
        </authorList>
    </citation>
    <scope>NUCLEOTIDE SEQUENCE [LARGE SCALE GENOMIC DNA]</scope>
    <source>
        <strain evidence="2 3">ICMP9757</strain>
    </source>
</reference>
<evidence type="ECO:0000259" key="1">
    <source>
        <dbReference type="PROSITE" id="PS50035"/>
    </source>
</evidence>
<name>A0A9X0H056_PSESX</name>
<sequence>MDVRLLLPSRPDHYVVYAASSLYAFDAVRAGVRVFRYEPGFLHQKVVLVDNDITAIGSANLDNRSFRLNFELMLLTVDSDFSSQVESMLTADFNLAREISVQESHETRRLHQLGMRVARLISPIL</sequence>
<evidence type="ECO:0000313" key="2">
    <source>
        <dbReference type="EMBL" id="KPX06670.1"/>
    </source>
</evidence>
<dbReference type="GO" id="GO:0008808">
    <property type="term" value="F:cardiolipin synthase activity"/>
    <property type="evidence" value="ECO:0007669"/>
    <property type="project" value="TreeGrafter"/>
</dbReference>
<accession>A0A9X0H056</accession>
<dbReference type="AlphaFoldDB" id="A0A9X0H056"/>
<dbReference type="InterPro" id="IPR025202">
    <property type="entry name" value="PLD-like_dom"/>
</dbReference>
<comment type="caution">
    <text evidence="2">The sequence shown here is derived from an EMBL/GenBank/DDBJ whole genome shotgun (WGS) entry which is preliminary data.</text>
</comment>
<dbReference type="InterPro" id="IPR001736">
    <property type="entry name" value="PLipase_D/transphosphatidylase"/>
</dbReference>
<dbReference type="Pfam" id="PF13091">
    <property type="entry name" value="PLDc_2"/>
    <property type="match status" value="1"/>
</dbReference>
<gene>
    <name evidence="2" type="ORF">ALO73_01962</name>
</gene>
<organism evidence="2 3">
    <name type="scientific">Pseudomonas syringae pv. daphniphylli</name>
    <dbReference type="NCBI Taxonomy" id="264455"/>
    <lineage>
        <taxon>Bacteria</taxon>
        <taxon>Pseudomonadati</taxon>
        <taxon>Pseudomonadota</taxon>
        <taxon>Gammaproteobacteria</taxon>
        <taxon>Pseudomonadales</taxon>
        <taxon>Pseudomonadaceae</taxon>
        <taxon>Pseudomonas</taxon>
        <taxon>Pseudomonas syringae</taxon>
    </lineage>
</organism>
<evidence type="ECO:0000313" key="3">
    <source>
        <dbReference type="Proteomes" id="UP000050345"/>
    </source>
</evidence>
<dbReference type="SMART" id="SM00155">
    <property type="entry name" value="PLDc"/>
    <property type="match status" value="1"/>
</dbReference>
<dbReference type="PANTHER" id="PTHR21248">
    <property type="entry name" value="CARDIOLIPIN SYNTHASE"/>
    <property type="match status" value="1"/>
</dbReference>
<dbReference type="EMBL" id="LJQF01000401">
    <property type="protein sequence ID" value="KPX06670.1"/>
    <property type="molecule type" value="Genomic_DNA"/>
</dbReference>
<dbReference type="GO" id="GO:0016020">
    <property type="term" value="C:membrane"/>
    <property type="evidence" value="ECO:0007669"/>
    <property type="project" value="TreeGrafter"/>
</dbReference>
<dbReference type="PANTHER" id="PTHR21248:SF22">
    <property type="entry name" value="PHOSPHOLIPASE D"/>
    <property type="match status" value="1"/>
</dbReference>
<protein>
    <submittedName>
        <fullName evidence="2">Cardiolipin synthase A</fullName>
    </submittedName>
</protein>
<dbReference type="Proteomes" id="UP000050345">
    <property type="component" value="Unassembled WGS sequence"/>
</dbReference>
<dbReference type="SUPFAM" id="SSF56024">
    <property type="entry name" value="Phospholipase D/nuclease"/>
    <property type="match status" value="1"/>
</dbReference>